<dbReference type="PROSITE" id="PS50294">
    <property type="entry name" value="WD_REPEATS_REGION"/>
    <property type="match status" value="3"/>
</dbReference>
<dbReference type="GO" id="GO:0031491">
    <property type="term" value="F:nucleosome binding"/>
    <property type="evidence" value="ECO:0007669"/>
    <property type="project" value="TreeGrafter"/>
</dbReference>
<dbReference type="Pfam" id="PF00400">
    <property type="entry name" value="WD40"/>
    <property type="match status" value="1"/>
</dbReference>
<evidence type="ECO:0000256" key="10">
    <source>
        <dbReference type="RuleBase" id="RU364014"/>
    </source>
</evidence>
<dbReference type="Proteomes" id="UP000007879">
    <property type="component" value="Unassembled WGS sequence"/>
</dbReference>
<feature type="domain" description="Protein HIRA-like C-terminal" evidence="12">
    <location>
        <begin position="506"/>
        <end position="691"/>
    </location>
</feature>
<evidence type="ECO:0000256" key="9">
    <source>
        <dbReference type="PROSITE-ProRule" id="PRU00221"/>
    </source>
</evidence>
<evidence type="ECO:0000259" key="13">
    <source>
        <dbReference type="Pfam" id="PF24105"/>
    </source>
</evidence>
<keyword evidence="8 10" id="KW-0539">Nucleus</keyword>
<evidence type="ECO:0000256" key="3">
    <source>
        <dbReference type="ARBA" id="ARBA00022574"/>
    </source>
</evidence>
<dbReference type="InterPro" id="IPR015943">
    <property type="entry name" value="WD40/YVTN_repeat-like_dom_sf"/>
</dbReference>
<keyword evidence="4 10" id="KW-0677">Repeat</keyword>
<dbReference type="PANTHER" id="PTHR13831">
    <property type="entry name" value="MEMBER OF THE HIR1 FAMILY OF WD-REPEAT PROTEINS"/>
    <property type="match status" value="1"/>
</dbReference>
<evidence type="ECO:0000256" key="8">
    <source>
        <dbReference type="ARBA" id="ARBA00023242"/>
    </source>
</evidence>
<feature type="repeat" description="WD" evidence="9">
    <location>
        <begin position="122"/>
        <end position="154"/>
    </location>
</feature>
<dbReference type="GO" id="GO:0000785">
    <property type="term" value="C:chromatin"/>
    <property type="evidence" value="ECO:0007669"/>
    <property type="project" value="TreeGrafter"/>
</dbReference>
<dbReference type="GO" id="GO:0006338">
    <property type="term" value="P:chromatin remodeling"/>
    <property type="evidence" value="ECO:0007669"/>
    <property type="project" value="InterPro"/>
</dbReference>
<keyword evidence="5 10" id="KW-0156">Chromatin regulator</keyword>
<dbReference type="GO" id="GO:0006355">
    <property type="term" value="P:regulation of DNA-templated transcription"/>
    <property type="evidence" value="ECO:0007669"/>
    <property type="project" value="InterPro"/>
</dbReference>
<protein>
    <recommendedName>
        <fullName evidence="10">Protein HIRA</fullName>
    </recommendedName>
</protein>
<dbReference type="PROSITE" id="PS50082">
    <property type="entry name" value="WD_REPEATS_2"/>
    <property type="match status" value="3"/>
</dbReference>
<dbReference type="PANTHER" id="PTHR13831:SF0">
    <property type="entry name" value="PROTEIN HIRA"/>
    <property type="match status" value="1"/>
</dbReference>
<dbReference type="InterPro" id="IPR031120">
    <property type="entry name" value="HIR1-like"/>
</dbReference>
<evidence type="ECO:0000256" key="4">
    <source>
        <dbReference type="ARBA" id="ARBA00022737"/>
    </source>
</evidence>
<proteinExistence type="inferred from homology"/>
<feature type="repeat" description="WD" evidence="9">
    <location>
        <begin position="165"/>
        <end position="196"/>
    </location>
</feature>
<comment type="subcellular location">
    <subcellularLocation>
        <location evidence="1 10">Nucleus</location>
    </subcellularLocation>
</comment>
<keyword evidence="10" id="KW-0678">Repressor</keyword>
<evidence type="ECO:0000259" key="12">
    <source>
        <dbReference type="Pfam" id="PF07569"/>
    </source>
</evidence>
<dbReference type="SUPFAM" id="SSF50978">
    <property type="entry name" value="WD40 repeat-like"/>
    <property type="match status" value="1"/>
</dbReference>
<keyword evidence="3 9" id="KW-0853">WD repeat</keyword>
<dbReference type="Gene3D" id="2.130.10.10">
    <property type="entry name" value="YVTN repeat-like/Quinoprotein amine dehydrogenase"/>
    <property type="match status" value="3"/>
</dbReference>
<feature type="region of interest" description="Disordered" evidence="11">
    <location>
        <begin position="378"/>
        <end position="404"/>
    </location>
</feature>
<dbReference type="AlphaFoldDB" id="A0AAN0JPQ6"/>
<dbReference type="GO" id="GO:0005634">
    <property type="term" value="C:nucleus"/>
    <property type="evidence" value="ECO:0007669"/>
    <property type="project" value="UniProtKB-SubCell"/>
</dbReference>
<dbReference type="InterPro" id="IPR020472">
    <property type="entry name" value="WD40_PAC1"/>
</dbReference>
<accession>A0AAN0JPQ6</accession>
<evidence type="ECO:0000256" key="1">
    <source>
        <dbReference type="ARBA" id="ARBA00004123"/>
    </source>
</evidence>
<evidence type="ECO:0000256" key="6">
    <source>
        <dbReference type="ARBA" id="ARBA00023015"/>
    </source>
</evidence>
<reference evidence="15" key="1">
    <citation type="journal article" date="2010" name="Nature">
        <title>The Amphimedon queenslandica genome and the evolution of animal complexity.</title>
        <authorList>
            <person name="Srivastava M."/>
            <person name="Simakov O."/>
            <person name="Chapman J."/>
            <person name="Fahey B."/>
            <person name="Gauthier M.E."/>
            <person name="Mitros T."/>
            <person name="Richards G.S."/>
            <person name="Conaco C."/>
            <person name="Dacre M."/>
            <person name="Hellsten U."/>
            <person name="Larroux C."/>
            <person name="Putnam N.H."/>
            <person name="Stanke M."/>
            <person name="Adamska M."/>
            <person name="Darling A."/>
            <person name="Degnan S.M."/>
            <person name="Oakley T.H."/>
            <person name="Plachetzki D.C."/>
            <person name="Zhai Y."/>
            <person name="Adamski M."/>
            <person name="Calcino A."/>
            <person name="Cummins S.F."/>
            <person name="Goodstein D.M."/>
            <person name="Harris C."/>
            <person name="Jackson D.J."/>
            <person name="Leys S.P."/>
            <person name="Shu S."/>
            <person name="Woodcroft B.J."/>
            <person name="Vervoort M."/>
            <person name="Kosik K.S."/>
            <person name="Manning G."/>
            <person name="Degnan B.M."/>
            <person name="Rokhsar D.S."/>
        </authorList>
    </citation>
    <scope>NUCLEOTIDE SEQUENCE [LARGE SCALE GENOMIC DNA]</scope>
</reference>
<dbReference type="PRINTS" id="PR00320">
    <property type="entry name" value="GPROTEINBRPT"/>
</dbReference>
<evidence type="ECO:0000256" key="5">
    <source>
        <dbReference type="ARBA" id="ARBA00022853"/>
    </source>
</evidence>
<dbReference type="RefSeq" id="XP_019859022.1">
    <property type="nucleotide sequence ID" value="XM_020003463.1"/>
</dbReference>
<dbReference type="EnsemblMetazoa" id="XM_020003463.1">
    <property type="protein sequence ID" value="XP_019859022.1"/>
    <property type="gene ID" value="LOC100631712"/>
</dbReference>
<dbReference type="GeneID" id="100631712"/>
<dbReference type="KEGG" id="aqu:100631712"/>
<dbReference type="InterPro" id="IPR001680">
    <property type="entry name" value="WD40_rpt"/>
</dbReference>
<evidence type="ECO:0000256" key="2">
    <source>
        <dbReference type="ARBA" id="ARBA00007306"/>
    </source>
</evidence>
<name>A0AAN0JPQ6_AMPQE</name>
<dbReference type="GO" id="GO:0000417">
    <property type="term" value="C:HIR complex"/>
    <property type="evidence" value="ECO:0007669"/>
    <property type="project" value="TreeGrafter"/>
</dbReference>
<reference evidence="14" key="2">
    <citation type="submission" date="2024-06" db="UniProtKB">
        <authorList>
            <consortium name="EnsemblMetazoa"/>
        </authorList>
    </citation>
    <scope>IDENTIFICATION</scope>
</reference>
<comment type="function">
    <text evidence="10">Required for replication-independent chromatin assembly and for the periodic repression of histone gene transcription during the cell cycle.</text>
</comment>
<keyword evidence="7 10" id="KW-0804">Transcription</keyword>
<dbReference type="GO" id="GO:0006351">
    <property type="term" value="P:DNA-templated transcription"/>
    <property type="evidence" value="ECO:0007669"/>
    <property type="project" value="InterPro"/>
</dbReference>
<evidence type="ECO:0000313" key="15">
    <source>
        <dbReference type="Proteomes" id="UP000007879"/>
    </source>
</evidence>
<evidence type="ECO:0000313" key="14">
    <source>
        <dbReference type="EnsemblMetazoa" id="XP_019859022.1"/>
    </source>
</evidence>
<dbReference type="InterPro" id="IPR011494">
    <property type="entry name" value="HIRA-like_C"/>
</dbReference>
<dbReference type="SMART" id="SM00320">
    <property type="entry name" value="WD40"/>
    <property type="match status" value="6"/>
</dbReference>
<dbReference type="Pfam" id="PF24105">
    <property type="entry name" value="Beta-prop_CAF1B_HIR1"/>
    <property type="match status" value="1"/>
</dbReference>
<dbReference type="InterPro" id="IPR055410">
    <property type="entry name" value="Beta-prop_CAF1B_HIR1"/>
</dbReference>
<evidence type="ECO:0000256" key="11">
    <source>
        <dbReference type="SAM" id="MobiDB-lite"/>
    </source>
</evidence>
<evidence type="ECO:0000256" key="7">
    <source>
        <dbReference type="ARBA" id="ARBA00023163"/>
    </source>
</evidence>
<feature type="domain" description="CAF1B/HIR1 beta-propeller" evidence="13">
    <location>
        <begin position="1"/>
        <end position="208"/>
    </location>
</feature>
<dbReference type="CDD" id="cd00200">
    <property type="entry name" value="WD40"/>
    <property type="match status" value="1"/>
</dbReference>
<organism evidence="14 15">
    <name type="scientific">Amphimedon queenslandica</name>
    <name type="common">Sponge</name>
    <dbReference type="NCBI Taxonomy" id="400682"/>
    <lineage>
        <taxon>Eukaryota</taxon>
        <taxon>Metazoa</taxon>
        <taxon>Porifera</taxon>
        <taxon>Demospongiae</taxon>
        <taxon>Heteroscleromorpha</taxon>
        <taxon>Haplosclerida</taxon>
        <taxon>Niphatidae</taxon>
        <taxon>Amphimedon</taxon>
    </lineage>
</organism>
<dbReference type="InterPro" id="IPR036322">
    <property type="entry name" value="WD40_repeat_dom_sf"/>
</dbReference>
<keyword evidence="15" id="KW-1185">Reference proteome</keyword>
<keyword evidence="6 10" id="KW-0805">Transcription regulation</keyword>
<dbReference type="Pfam" id="PF07569">
    <property type="entry name" value="Hira"/>
    <property type="match status" value="1"/>
</dbReference>
<sequence length="742" mass="81279">MKIFKPNWVKHDKGQPIFSIDIHPDGTRFATGGQADDGSGKIIIWNMAPVREEPISDVPKLLVELTNHSGCVNVTRWSRDGHYLASGSDDSIIIIWSLRYKTDGKLGLENPVYEQWGCGHVLRGHNGDVLDLSWSHDRKYLASASIDNTIIIWNTLKFPEKVAIIESHTGLVKGVSWDPVGKYLASQSDDKSLRVWRTSDWKEEVKISEPFHNCGGTTHVLRLSWSPDGRFIVSAHSLNNDGPSSRIIDRTTWNTEMDFVGHRKAIEVVQFNPHLFEREKGGDSHGCLAIGSRDRSLSVWLTSYKRPLVVTPDGRRRITPVLLNTVPQSGLSDSPFSNSMIMATPPKTTPTKRPHPDEECTASPTPISFAPLSPVNEPPAVTKQSLPKQEAVEVTGSGKGKRVKKVKITNEESLAKHSKPCLQKPHPPINNYLECPSLLPSLSLQVGGVSLEATNGSGGTTLSCKGGDLAWSLLLHSPVLLLGASRAVTAVCGNDRTMALVSTATGRVLVSRILLINDPFQLKVSLHYVAIATVNATLSVFDVTGTRSMVSGASFHHLLTAAGGTTGGINIEITETGVPVVMTTNRSYGYHYLMECWVELTHQKEAAQMNPSTSGTDISTHPLHYIQSVSGTRTSSTTVTSTEECLSFLESQLFRSSCLQSSVEYESLLKRYVTYLVNQSLSERLREVFMMLVSCCNHTGQGLVPASVVNGPTLNQLLSIIATNTNLQRLYAELKLVFDSIN</sequence>
<comment type="similarity">
    <text evidence="2 10">Belongs to the WD repeat HIR1 family.</text>
</comment>
<feature type="repeat" description="WD" evidence="9">
    <location>
        <begin position="65"/>
        <end position="99"/>
    </location>
</feature>